<keyword evidence="4" id="KW-0472">Membrane</keyword>
<protein>
    <recommendedName>
        <fullName evidence="6">Phospholipid/glycerol acyltransferase domain-containing protein</fullName>
    </recommendedName>
</protein>
<dbReference type="InterPro" id="IPR022284">
    <property type="entry name" value="GPAT/DHAPAT"/>
</dbReference>
<dbReference type="InterPro" id="IPR041728">
    <property type="entry name" value="GPAT/DHAPAT_LPLAT"/>
</dbReference>
<accession>A0AAF0J8Y7</accession>
<keyword evidence="3" id="KW-0808">Transferase</keyword>
<dbReference type="SUPFAM" id="SSF69593">
    <property type="entry name" value="Glycerol-3-phosphate (1)-acyltransferase"/>
    <property type="match status" value="1"/>
</dbReference>
<dbReference type="CDD" id="cd07993">
    <property type="entry name" value="LPLAT_DHAPAT-like"/>
    <property type="match status" value="1"/>
</dbReference>
<dbReference type="Pfam" id="PF19277">
    <property type="entry name" value="GPAT_C"/>
    <property type="match status" value="1"/>
</dbReference>
<dbReference type="InterPro" id="IPR045520">
    <property type="entry name" value="GPAT/DHAPAT_C"/>
</dbReference>
<keyword evidence="5" id="KW-0012">Acyltransferase</keyword>
<dbReference type="GO" id="GO:0004366">
    <property type="term" value="F:glycerol-3-phosphate O-acyltransferase activity"/>
    <property type="evidence" value="ECO:0007669"/>
    <property type="project" value="TreeGrafter"/>
</dbReference>
<dbReference type="InterPro" id="IPR002123">
    <property type="entry name" value="Plipid/glycerol_acylTrfase"/>
</dbReference>
<organism evidence="7 8">
    <name type="scientific">Malassezia japonica</name>
    <dbReference type="NCBI Taxonomy" id="223818"/>
    <lineage>
        <taxon>Eukaryota</taxon>
        <taxon>Fungi</taxon>
        <taxon>Dikarya</taxon>
        <taxon>Basidiomycota</taxon>
        <taxon>Ustilaginomycotina</taxon>
        <taxon>Malasseziomycetes</taxon>
        <taxon>Malasseziales</taxon>
        <taxon>Malasseziaceae</taxon>
        <taxon>Malassezia</taxon>
    </lineage>
</organism>
<dbReference type="GO" id="GO:0012505">
    <property type="term" value="C:endomembrane system"/>
    <property type="evidence" value="ECO:0007669"/>
    <property type="project" value="UniProtKB-SubCell"/>
</dbReference>
<dbReference type="GO" id="GO:0031966">
    <property type="term" value="C:mitochondrial membrane"/>
    <property type="evidence" value="ECO:0007669"/>
    <property type="project" value="TreeGrafter"/>
</dbReference>
<feature type="domain" description="Phospholipid/glycerol acyltransferase" evidence="6">
    <location>
        <begin position="245"/>
        <end position="372"/>
    </location>
</feature>
<evidence type="ECO:0000256" key="5">
    <source>
        <dbReference type="ARBA" id="ARBA00023315"/>
    </source>
</evidence>
<dbReference type="RefSeq" id="XP_060120650.1">
    <property type="nucleotide sequence ID" value="XM_060264667.1"/>
</dbReference>
<evidence type="ECO:0000259" key="6">
    <source>
        <dbReference type="SMART" id="SM00563"/>
    </source>
</evidence>
<gene>
    <name evidence="7" type="ORF">MJAP1_000700</name>
</gene>
<comment type="subcellular location">
    <subcellularLocation>
        <location evidence="1">Endomembrane system</location>
        <topology evidence="1">Peripheral membrane protein</topology>
    </subcellularLocation>
</comment>
<dbReference type="GO" id="GO:0006631">
    <property type="term" value="P:fatty acid metabolic process"/>
    <property type="evidence" value="ECO:0007669"/>
    <property type="project" value="TreeGrafter"/>
</dbReference>
<dbReference type="GO" id="GO:0008654">
    <property type="term" value="P:phospholipid biosynthetic process"/>
    <property type="evidence" value="ECO:0007669"/>
    <property type="project" value="TreeGrafter"/>
</dbReference>
<name>A0AAF0J8Y7_9BASI</name>
<evidence type="ECO:0000313" key="7">
    <source>
        <dbReference type="EMBL" id="WFD37753.1"/>
    </source>
</evidence>
<comment type="similarity">
    <text evidence="2">Belongs to the GPAT/DAPAT family.</text>
</comment>
<evidence type="ECO:0000256" key="1">
    <source>
        <dbReference type="ARBA" id="ARBA00004184"/>
    </source>
</evidence>
<dbReference type="PANTHER" id="PTHR12563:SF17">
    <property type="entry name" value="DIHYDROXYACETONE PHOSPHATE ACYLTRANSFERASE"/>
    <property type="match status" value="1"/>
</dbReference>
<dbReference type="EMBL" id="CP119958">
    <property type="protein sequence ID" value="WFD37753.1"/>
    <property type="molecule type" value="Genomic_DNA"/>
</dbReference>
<evidence type="ECO:0000256" key="3">
    <source>
        <dbReference type="ARBA" id="ARBA00022679"/>
    </source>
</evidence>
<dbReference type="Pfam" id="PF01553">
    <property type="entry name" value="Acyltransferase"/>
    <property type="match status" value="1"/>
</dbReference>
<dbReference type="GO" id="GO:0006072">
    <property type="term" value="P:glycerol-3-phosphate metabolic process"/>
    <property type="evidence" value="ECO:0007669"/>
    <property type="project" value="TreeGrafter"/>
</dbReference>
<keyword evidence="8" id="KW-1185">Reference proteome</keyword>
<dbReference type="Proteomes" id="UP001217754">
    <property type="component" value="Chromosome 1"/>
</dbReference>
<evidence type="ECO:0000313" key="8">
    <source>
        <dbReference type="Proteomes" id="UP001217754"/>
    </source>
</evidence>
<evidence type="ECO:0000256" key="4">
    <source>
        <dbReference type="ARBA" id="ARBA00023136"/>
    </source>
</evidence>
<evidence type="ECO:0000256" key="2">
    <source>
        <dbReference type="ARBA" id="ARBA00007937"/>
    </source>
</evidence>
<proteinExistence type="inferred from homology"/>
<dbReference type="GO" id="GO:0019432">
    <property type="term" value="P:triglyceride biosynthetic process"/>
    <property type="evidence" value="ECO:0007669"/>
    <property type="project" value="TreeGrafter"/>
</dbReference>
<dbReference type="GeneID" id="85224349"/>
<dbReference type="SMART" id="SM00563">
    <property type="entry name" value="PlsC"/>
    <property type="match status" value="1"/>
</dbReference>
<dbReference type="PANTHER" id="PTHR12563">
    <property type="entry name" value="GLYCEROL-3-PHOSPHATE ACYLTRANSFERASE"/>
    <property type="match status" value="1"/>
</dbReference>
<dbReference type="AlphaFoldDB" id="A0AAF0J8Y7"/>
<sequence>MTERTVLVPPTRREQMSLEEQEFYRDYCVRDGIEDWDVLDEEKWSAYRRLESFRRIVAWWRGEGWRGYHNYIGTPIMYPGCSNETVDAVLSSPDVQRTIYEIAQQRARMLLACVRDGKVSPEYVKTYLQDPSVDEDPYVDPLRVSAAQPLDRYLGDAKRPDGVSLTQNFYTQMRLRLERELTRKAKKVVEVSAARMDSMTFLRAFGASVNEMLVTMYNYGTHVRMDQVLELRRIAQEAAAKKQSIVFLPCHKSHIDYLVLSWILFRIGLAVPHIAAGDNLDMPVVGTILRKGGAFFIRRSFQGDTLYPVVMKEYIMNLLAQGYNMEMFIEGTRSRTGKLLPPKYGILKYMMTALRENRTSDILLCPVSLQYDSVIEAESYVDELLGKPKQSESLYGLVTGGSAILQLKMGRIDVRFKKPWSMREFLDQEEKLRVGAPSNELDMQVLKSLGYQVLSDINSISVIMPAAMVGTVILTMRGRGIGRSALIHGFTHLRERIIHKGYEVANFGLQSIPEIVDRALSHMKALIIEHKNLLEVTIEPVKMFELSFYRNQIMHIFVHEALVCAAIYTRVKLGGPTPMQCISYEDLYTNCSFISKVLRDEFVYETTPLETNIQRSVQQMLDNHVLELSQNDGPGSATFEDWRAGRALLGISEQERRNGRETFDMYLFLIWPYVECYWLAAVTLLSLAPQAREARPGTSPNAVEQPYADSPGMEHVRRLPWFLYKDLLPCTQKIGNTLYRQGELSYYEAINSATLANAFSRMEQMDMLLIRKTEEKKPARLVTLHPNWVPHVEYIQQLAPNEESAYVPDLPEDQALVGRLVTYFNQLVAFRREGKDRRNQSGSSKIFEHVFTGGPNIVHWDNLDLRKLGGESLPHL</sequence>
<reference evidence="7" key="1">
    <citation type="submission" date="2023-03" db="EMBL/GenBank/DDBJ databases">
        <title>Mating type loci evolution in Malassezia.</title>
        <authorList>
            <person name="Coelho M.A."/>
        </authorList>
    </citation>
    <scope>NUCLEOTIDE SEQUENCE</scope>
    <source>
        <strain evidence="7">CBS 9431</strain>
    </source>
</reference>